<dbReference type="Pfam" id="PF01326">
    <property type="entry name" value="PPDK_N"/>
    <property type="match status" value="1"/>
</dbReference>
<accession>A0A154P524</accession>
<dbReference type="InterPro" id="IPR008279">
    <property type="entry name" value="PEP-util_enz_mobile_dom"/>
</dbReference>
<feature type="domain" description="Pyruvate phosphate dikinase AMP/ATP-binding" evidence="4">
    <location>
        <begin position="454"/>
        <end position="764"/>
    </location>
</feature>
<dbReference type="Gene3D" id="3.50.30.10">
    <property type="entry name" value="Phosphohistidine domain"/>
    <property type="match status" value="1"/>
</dbReference>
<dbReference type="InterPro" id="IPR002192">
    <property type="entry name" value="PPDK_AMP/ATP-bd"/>
</dbReference>
<evidence type="ECO:0000259" key="3">
    <source>
        <dbReference type="Pfam" id="PF00391"/>
    </source>
</evidence>
<organism evidence="5 6">
    <name type="scientific">Dufourea novaeangliae</name>
    <name type="common">Sweat bee</name>
    <dbReference type="NCBI Taxonomy" id="178035"/>
    <lineage>
        <taxon>Eukaryota</taxon>
        <taxon>Metazoa</taxon>
        <taxon>Ecdysozoa</taxon>
        <taxon>Arthropoda</taxon>
        <taxon>Hexapoda</taxon>
        <taxon>Insecta</taxon>
        <taxon>Pterygota</taxon>
        <taxon>Neoptera</taxon>
        <taxon>Endopterygota</taxon>
        <taxon>Hymenoptera</taxon>
        <taxon>Apocrita</taxon>
        <taxon>Aculeata</taxon>
        <taxon>Apoidea</taxon>
        <taxon>Anthophila</taxon>
        <taxon>Halictidae</taxon>
        <taxon>Rophitinae</taxon>
        <taxon>Dufourea</taxon>
    </lineage>
</organism>
<dbReference type="EMBL" id="KQ434819">
    <property type="protein sequence ID" value="KZC06953.1"/>
    <property type="molecule type" value="Genomic_DNA"/>
</dbReference>
<keyword evidence="5" id="KW-0670">Pyruvate</keyword>
<comment type="similarity">
    <text evidence="1">Belongs to the PEP-utilizing enzyme family.</text>
</comment>
<dbReference type="InterPro" id="IPR051549">
    <property type="entry name" value="PEP_Utilizing_Enz"/>
</dbReference>
<keyword evidence="6" id="KW-1185">Reference proteome</keyword>
<feature type="signal peptide" evidence="2">
    <location>
        <begin position="1"/>
        <end position="22"/>
    </location>
</feature>
<dbReference type="Gene3D" id="3.30.470.20">
    <property type="entry name" value="ATP-grasp fold, B domain"/>
    <property type="match status" value="1"/>
</dbReference>
<sequence>MKVTLSILVPLWLYFWLNKTAKRKCSTGSCSKCVIPSKYILLFKRKSINVRLQQCELFLGINFLLKHWWAECCLKMRKKKETKSTKNKNNQLENSRIKDKDSSDSMLFYGADQHGNSLHIKFSYRGFKKVEASLHLTTSDNRLYVLPVYPDTALVSSFNQVWTAAGLKIEPLKSQERWRIVYNGMLRNIAHGDECSDENIEHVRLNFLFIANSKPLKWPEDWSPKLHADALAHEQWKSPEWINKIKQLDHTGADYFGSLLGQIKYNDGAISTVYLRGLHQHRWGQHESQEFNESVTLFGVMLHGALYYLNTSSTKHSFPEIRCGQFRHSSEEIHIMDSMGLELSDFMQKEFTGNSKHRTWFRAEGKDYDISVKCTDSVTVYYGQPWNWLNTIIPVELELNGKPGVGLLQLCHSYNGLYKGKAPPKLQYLKQPYVHVERSDYVVRFDDGKCQNENIVGGKGFSLAVLTSIKDGDFIVPKGFCVTVFALELQLHTHTELQNVIKDIERVSVGKKEGDLQQYCEKAKQIIQSTPVVDEVKGAILKAMNDLESESGSGILNRYAVRSSAVGEDSEETSAAGQNATFLAIQGVDNIIKNVAMCWASLFSYQSVKYRKHHGMFIKASMGVCVQQMVNADTAGVMFTRHPTTTDPSNIVITANYGLGETVVSASVEPDTIIIHKSWNNKLTVKSSTAGNKRQKLLANENGLVTVDLNEQENNEICISETIALRLAAIGMNLETLFSSARDIEWAVIGEKIYLLQARPITTLYTWTEFELMHELDNGVPSDTDILSFANIGEVCPYPISPLSISAFEKAYNDIISATWFFKDRCLFNIVGMRYALNYYNMFLAHPRKHITFLNKVIDVAVSGNVVLTPEIHKIALERNGEPSWSFQMFLMYSMLKDAVQCTAVEKAAKQNYQDLTLNAEDFHTACSLYNEINKRFTHYTKASHFHMHTSRVGVTYQIFAMTILTKGYADLIPDHFSDIAILLGSCSDIISGQIATRFQKIVNYVKKSKVDKEFKELDPTKCIDWLKVNCPPAATEFENILKEHGHRCIQETDFFYEPWCLRPENLITTLQTMVTSPVTSTMKKTLNVEESVALLKTPKSNLSRLILKKLVPLCRTAVVRRELTKALYNDLGASVIDASVKVQGTPVCGGSVLNRACVITDLLETHKIQHGDILITRATDIAWSPYFALFSGIVTEMGGLISHGAVVAREYGLPCIISAKGATQMFQTGDTVLLVADTGVLQLVKKFDQQENTKTSK</sequence>
<evidence type="ECO:0000256" key="2">
    <source>
        <dbReference type="SAM" id="SignalP"/>
    </source>
</evidence>
<dbReference type="InterPro" id="IPR036637">
    <property type="entry name" value="Phosphohistidine_dom_sf"/>
</dbReference>
<feature type="chain" id="PRO_5007599307" evidence="2">
    <location>
        <begin position="23"/>
        <end position="1258"/>
    </location>
</feature>
<dbReference type="AlphaFoldDB" id="A0A154P524"/>
<dbReference type="PANTHER" id="PTHR43615:SF1">
    <property type="entry name" value="PPDK_N DOMAIN-CONTAINING PROTEIN"/>
    <property type="match status" value="1"/>
</dbReference>
<dbReference type="PANTHER" id="PTHR43615">
    <property type="entry name" value="PHOSPHOENOLPYRUVATE SYNTHASE-RELATED"/>
    <property type="match status" value="1"/>
</dbReference>
<dbReference type="InterPro" id="IPR013815">
    <property type="entry name" value="ATP_grasp_subdomain_1"/>
</dbReference>
<dbReference type="SUPFAM" id="SSF56059">
    <property type="entry name" value="Glutathione synthetase ATP-binding domain-like"/>
    <property type="match status" value="1"/>
</dbReference>
<gene>
    <name evidence="5" type="ORF">WN55_08190</name>
</gene>
<dbReference type="OrthoDB" id="6123450at2759"/>
<dbReference type="Gene3D" id="3.30.1490.20">
    <property type="entry name" value="ATP-grasp fold, A domain"/>
    <property type="match status" value="1"/>
</dbReference>
<dbReference type="GO" id="GO:0005524">
    <property type="term" value="F:ATP binding"/>
    <property type="evidence" value="ECO:0007669"/>
    <property type="project" value="InterPro"/>
</dbReference>
<dbReference type="Pfam" id="PF00391">
    <property type="entry name" value="PEP-utilizers"/>
    <property type="match status" value="1"/>
</dbReference>
<evidence type="ECO:0000259" key="4">
    <source>
        <dbReference type="Pfam" id="PF01326"/>
    </source>
</evidence>
<protein>
    <submittedName>
        <fullName evidence="5">Putative phosphoenolpyruvate synthase</fullName>
    </submittedName>
</protein>
<name>A0A154P524_DUFNO</name>
<reference evidence="5 6" key="1">
    <citation type="submission" date="2015-07" db="EMBL/GenBank/DDBJ databases">
        <title>The genome of Dufourea novaeangliae.</title>
        <authorList>
            <person name="Pan H."/>
            <person name="Kapheim K."/>
        </authorList>
    </citation>
    <scope>NUCLEOTIDE SEQUENCE [LARGE SCALE GENOMIC DNA]</scope>
    <source>
        <strain evidence="5">0120121106</strain>
        <tissue evidence="5">Whole body</tissue>
    </source>
</reference>
<dbReference type="STRING" id="178035.A0A154P524"/>
<dbReference type="SUPFAM" id="SSF52009">
    <property type="entry name" value="Phosphohistidine domain"/>
    <property type="match status" value="1"/>
</dbReference>
<evidence type="ECO:0000313" key="5">
    <source>
        <dbReference type="EMBL" id="KZC06953.1"/>
    </source>
</evidence>
<keyword evidence="2" id="KW-0732">Signal</keyword>
<dbReference type="Proteomes" id="UP000076502">
    <property type="component" value="Unassembled WGS sequence"/>
</dbReference>
<evidence type="ECO:0000256" key="1">
    <source>
        <dbReference type="ARBA" id="ARBA00007837"/>
    </source>
</evidence>
<proteinExistence type="inferred from homology"/>
<dbReference type="GO" id="GO:0016301">
    <property type="term" value="F:kinase activity"/>
    <property type="evidence" value="ECO:0007669"/>
    <property type="project" value="InterPro"/>
</dbReference>
<evidence type="ECO:0000313" key="6">
    <source>
        <dbReference type="Proteomes" id="UP000076502"/>
    </source>
</evidence>
<feature type="domain" description="PEP-utilising enzyme mobile" evidence="3">
    <location>
        <begin position="1169"/>
        <end position="1240"/>
    </location>
</feature>